<evidence type="ECO:0000313" key="2">
    <source>
        <dbReference type="EMBL" id="KAF7633473.1"/>
    </source>
</evidence>
<dbReference type="EMBL" id="JABEBT010000076">
    <property type="protein sequence ID" value="KAF7633473.1"/>
    <property type="molecule type" value="Genomic_DNA"/>
</dbReference>
<evidence type="ECO:0000256" key="1">
    <source>
        <dbReference type="SAM" id="Phobius"/>
    </source>
</evidence>
<dbReference type="Proteomes" id="UP000605970">
    <property type="component" value="Unassembled WGS sequence"/>
</dbReference>
<keyword evidence="1" id="KW-0472">Membrane</keyword>
<accession>A0A8S9ZJ77</accession>
<sequence length="140" mass="16667">MKNHLKNKIYFLSKLIKTIYLMNSTIDIPINPLFVEYTNKNGYFRSYLFISALIFGIIALFVYVLLQQNIGFFLVEKFEINAKKFLRITFILILFLIEHFEVFKKDYFIKNKKHYISLQSNTSILIALASFLKFFINLVI</sequence>
<gene>
    <name evidence="2" type="ORF">Mgra_00007162</name>
</gene>
<dbReference type="AlphaFoldDB" id="A0A8S9ZJ77"/>
<comment type="caution">
    <text evidence="2">The sequence shown here is derived from an EMBL/GenBank/DDBJ whole genome shotgun (WGS) entry which is preliminary data.</text>
</comment>
<feature type="transmembrane region" description="Helical" evidence="1">
    <location>
        <begin position="85"/>
        <end position="103"/>
    </location>
</feature>
<feature type="transmembrane region" description="Helical" evidence="1">
    <location>
        <begin position="115"/>
        <end position="136"/>
    </location>
</feature>
<organism evidence="2 3">
    <name type="scientific">Meloidogyne graminicola</name>
    <dbReference type="NCBI Taxonomy" id="189291"/>
    <lineage>
        <taxon>Eukaryota</taxon>
        <taxon>Metazoa</taxon>
        <taxon>Ecdysozoa</taxon>
        <taxon>Nematoda</taxon>
        <taxon>Chromadorea</taxon>
        <taxon>Rhabditida</taxon>
        <taxon>Tylenchina</taxon>
        <taxon>Tylenchomorpha</taxon>
        <taxon>Tylenchoidea</taxon>
        <taxon>Meloidogynidae</taxon>
        <taxon>Meloidogyninae</taxon>
        <taxon>Meloidogyne</taxon>
    </lineage>
</organism>
<proteinExistence type="predicted"/>
<keyword evidence="3" id="KW-1185">Reference proteome</keyword>
<evidence type="ECO:0000313" key="3">
    <source>
        <dbReference type="Proteomes" id="UP000605970"/>
    </source>
</evidence>
<reference evidence="2" key="1">
    <citation type="journal article" date="2020" name="Ecol. Evol.">
        <title>Genome structure and content of the rice root-knot nematode (Meloidogyne graminicola).</title>
        <authorList>
            <person name="Phan N.T."/>
            <person name="Danchin E.G.J."/>
            <person name="Klopp C."/>
            <person name="Perfus-Barbeoch L."/>
            <person name="Kozlowski D.K."/>
            <person name="Koutsovoulos G.D."/>
            <person name="Lopez-Roques C."/>
            <person name="Bouchez O."/>
            <person name="Zahm M."/>
            <person name="Besnard G."/>
            <person name="Bellafiore S."/>
        </authorList>
    </citation>
    <scope>NUCLEOTIDE SEQUENCE</scope>
    <source>
        <strain evidence="2">VN-18</strain>
    </source>
</reference>
<feature type="transmembrane region" description="Helical" evidence="1">
    <location>
        <begin position="47"/>
        <end position="65"/>
    </location>
</feature>
<keyword evidence="1" id="KW-1133">Transmembrane helix</keyword>
<protein>
    <submittedName>
        <fullName evidence="2">Uncharacterized protein</fullName>
    </submittedName>
</protein>
<name>A0A8S9ZJ77_9BILA</name>
<keyword evidence="1" id="KW-0812">Transmembrane</keyword>